<feature type="compositionally biased region" description="Polar residues" evidence="1">
    <location>
        <begin position="568"/>
        <end position="583"/>
    </location>
</feature>
<feature type="compositionally biased region" description="Low complexity" evidence="1">
    <location>
        <begin position="424"/>
        <end position="434"/>
    </location>
</feature>
<feature type="compositionally biased region" description="Low complexity" evidence="1">
    <location>
        <begin position="327"/>
        <end position="336"/>
    </location>
</feature>
<feature type="compositionally biased region" description="Gly residues" evidence="1">
    <location>
        <begin position="841"/>
        <end position="850"/>
    </location>
</feature>
<dbReference type="STRING" id="1522189.A0A316VVC1"/>
<feature type="region of interest" description="Disordered" evidence="1">
    <location>
        <begin position="238"/>
        <end position="270"/>
    </location>
</feature>
<evidence type="ECO:0000259" key="2">
    <source>
        <dbReference type="Pfam" id="PF12090"/>
    </source>
</evidence>
<dbReference type="EMBL" id="KZ819390">
    <property type="protein sequence ID" value="PWN41587.1"/>
    <property type="molecule type" value="Genomic_DNA"/>
</dbReference>
<dbReference type="GO" id="GO:0003712">
    <property type="term" value="F:transcription coregulator activity"/>
    <property type="evidence" value="ECO:0007669"/>
    <property type="project" value="InterPro"/>
</dbReference>
<dbReference type="GO" id="GO:0006357">
    <property type="term" value="P:regulation of transcription by RNA polymerase II"/>
    <property type="evidence" value="ECO:0007669"/>
    <property type="project" value="TreeGrafter"/>
</dbReference>
<keyword evidence="4" id="KW-1185">Reference proteome</keyword>
<dbReference type="Pfam" id="PF12090">
    <property type="entry name" value="Spt20_SEP"/>
    <property type="match status" value="1"/>
</dbReference>
<feature type="compositionally biased region" description="Low complexity" evidence="1">
    <location>
        <begin position="558"/>
        <end position="567"/>
    </location>
</feature>
<feature type="compositionally biased region" description="Basic residues" evidence="1">
    <location>
        <begin position="357"/>
        <end position="367"/>
    </location>
</feature>
<evidence type="ECO:0000313" key="3">
    <source>
        <dbReference type="EMBL" id="PWN41587.1"/>
    </source>
</evidence>
<feature type="compositionally biased region" description="Low complexity" evidence="1">
    <location>
        <begin position="121"/>
        <end position="141"/>
    </location>
</feature>
<feature type="compositionally biased region" description="Basic residues" evidence="1">
    <location>
        <begin position="435"/>
        <end position="445"/>
    </location>
</feature>
<dbReference type="GO" id="GO:0000124">
    <property type="term" value="C:SAGA complex"/>
    <property type="evidence" value="ECO:0007669"/>
    <property type="project" value="InterPro"/>
</dbReference>
<feature type="compositionally biased region" description="Low complexity" evidence="1">
    <location>
        <begin position="471"/>
        <end position="500"/>
    </location>
</feature>
<dbReference type="PANTHER" id="PTHR13526:SF8">
    <property type="entry name" value="TRANSCRIPTION FACTOR SPT20 HOMOLOG"/>
    <property type="match status" value="1"/>
</dbReference>
<feature type="compositionally biased region" description="Low complexity" evidence="1">
    <location>
        <begin position="511"/>
        <end position="523"/>
    </location>
</feature>
<feature type="compositionally biased region" description="Low complexity" evidence="1">
    <location>
        <begin position="600"/>
        <end position="626"/>
    </location>
</feature>
<protein>
    <recommendedName>
        <fullName evidence="2">Spt20-like SEP domain-containing protein</fullName>
    </recommendedName>
</protein>
<gene>
    <name evidence="3" type="ORF">IE81DRAFT_168341</name>
</gene>
<sequence length="850" mass="90844">MSGTGCVYNRVRATRQLLKRYRTPPFSPSLRLHIWVGGFRFDGGSGTFTLQSPLKTIITYIVAGRIPPDLLDVIHSCGVRFYEGALIVEVHDHRPVLARKAEPIDVPKYGFQDPYAAESTSASATAGSSGASADPGSSSAGRTSMPTTGATVEIYRLVLWPNDETLWVDLRLMDTREGKEWSDEDALLVEAKILNLTSPLLCLEPDFQATRIANFMMNATANPASELNLAPSGTFGGPIDIDPNTGMARLPAAGSKRNSSQADKDEEDRIRRSKIMKLMSQGDDDQQDRAMAMLSGTSNATFAPSFSRMNFISDWRAKRMADEMAKNGRAPPNGASANGGGNNENGEGSSGAASRPAAKKKRKRSQKKKDEDDAESDKDVPLAASLSAAPEKAKKLTKKERTKLKEEQERAEQEEKERLEKEAAAAAAAKASTSKSKKKISKKQREKQDAEAAAQAAAAPGAGSVESTPVKTEASGSGKKASSSSATKKSKKPQTPSTPAAASGSQPIQTPVVPSSSVVASPSIGNLPGTPHSGNSAQMSAPGQSNMAPGQPHMLTPQQQHAHAQAQRMMSSIMAQQQQTGSPHQLGAMVGMGQQGGVPGAMAPQQSQAGHQPQPPGQGQSPTLQQQQINRLVQQQMQNIAGPNVNLNQLPPQHRQMLVVQAMRQLGALLPQQNNSSGNQATPQQQAIQAQQQQQQQQQQPQQSQQQQPPQAQIPHQLQMALQGYAQNSMGNPMGSGNVAFPMQQQQQMNPTASQAAALAAIFQQQQQQQQQQNSMLPQQQLQQAAMMPAFQAMMAQNHGQNSANGMMQSSSPQAQHQQTGQQNQSNFNANTGGFNTSFLGNGGQWGSSG</sequence>
<dbReference type="AlphaFoldDB" id="A0A316VVC1"/>
<feature type="compositionally biased region" description="Low complexity" evidence="1">
    <location>
        <begin position="344"/>
        <end position="356"/>
    </location>
</feature>
<dbReference type="RefSeq" id="XP_025368747.1">
    <property type="nucleotide sequence ID" value="XM_025510597.1"/>
</dbReference>
<feature type="compositionally biased region" description="Polar residues" evidence="1">
    <location>
        <begin position="532"/>
        <end position="548"/>
    </location>
</feature>
<feature type="region of interest" description="Disordered" evidence="1">
    <location>
        <begin position="121"/>
        <end position="145"/>
    </location>
</feature>
<feature type="compositionally biased region" description="Polar residues" evidence="1">
    <location>
        <begin position="826"/>
        <end position="840"/>
    </location>
</feature>
<dbReference type="OrthoDB" id="1932706at2759"/>
<dbReference type="Proteomes" id="UP000245783">
    <property type="component" value="Unassembled WGS sequence"/>
</dbReference>
<feature type="compositionally biased region" description="Low complexity" evidence="1">
    <location>
        <begin position="814"/>
        <end position="825"/>
    </location>
</feature>
<feature type="compositionally biased region" description="Polar residues" evidence="1">
    <location>
        <begin position="801"/>
        <end position="813"/>
    </location>
</feature>
<dbReference type="GeneID" id="37032467"/>
<feature type="compositionally biased region" description="Low complexity" evidence="1">
    <location>
        <begin position="680"/>
        <end position="714"/>
    </location>
</feature>
<feature type="domain" description="Spt20-like SEP" evidence="2">
    <location>
        <begin position="27"/>
        <end position="216"/>
    </location>
</feature>
<feature type="region of interest" description="Disordered" evidence="1">
    <location>
        <begin position="326"/>
        <end position="626"/>
    </location>
</feature>
<name>A0A316VVC1_9BASI</name>
<organism evidence="3 4">
    <name type="scientific">Ceraceosorus guamensis</name>
    <dbReference type="NCBI Taxonomy" id="1522189"/>
    <lineage>
        <taxon>Eukaryota</taxon>
        <taxon>Fungi</taxon>
        <taxon>Dikarya</taxon>
        <taxon>Basidiomycota</taxon>
        <taxon>Ustilaginomycotina</taxon>
        <taxon>Exobasidiomycetes</taxon>
        <taxon>Ceraceosorales</taxon>
        <taxon>Ceraceosoraceae</taxon>
        <taxon>Ceraceosorus</taxon>
    </lineage>
</organism>
<evidence type="ECO:0000313" key="4">
    <source>
        <dbReference type="Proteomes" id="UP000245783"/>
    </source>
</evidence>
<dbReference type="PANTHER" id="PTHR13526">
    <property type="entry name" value="TRANSCRIPTION FACTOR SPT20 HOMOLOG"/>
    <property type="match status" value="1"/>
</dbReference>
<dbReference type="InParanoid" id="A0A316VVC1"/>
<dbReference type="InterPro" id="IPR021950">
    <property type="entry name" value="Spt20"/>
</dbReference>
<dbReference type="InterPro" id="IPR046468">
    <property type="entry name" value="Spt20-like_SEP"/>
</dbReference>
<accession>A0A316VVC1</accession>
<feature type="region of interest" description="Disordered" evidence="1">
    <location>
        <begin position="801"/>
        <end position="850"/>
    </location>
</feature>
<reference evidence="3 4" key="1">
    <citation type="journal article" date="2018" name="Mol. Biol. Evol.">
        <title>Broad Genomic Sampling Reveals a Smut Pathogenic Ancestry of the Fungal Clade Ustilaginomycotina.</title>
        <authorList>
            <person name="Kijpornyongpan T."/>
            <person name="Mondo S.J."/>
            <person name="Barry K."/>
            <person name="Sandor L."/>
            <person name="Lee J."/>
            <person name="Lipzen A."/>
            <person name="Pangilinan J."/>
            <person name="LaButti K."/>
            <person name="Hainaut M."/>
            <person name="Henrissat B."/>
            <person name="Grigoriev I.V."/>
            <person name="Spatafora J.W."/>
            <person name="Aime M.C."/>
        </authorList>
    </citation>
    <scope>NUCLEOTIDE SEQUENCE [LARGE SCALE GENOMIC DNA]</scope>
    <source>
        <strain evidence="3 4">MCA 4658</strain>
    </source>
</reference>
<feature type="compositionally biased region" description="Low complexity" evidence="1">
    <location>
        <begin position="451"/>
        <end position="462"/>
    </location>
</feature>
<evidence type="ECO:0000256" key="1">
    <source>
        <dbReference type="SAM" id="MobiDB-lite"/>
    </source>
</evidence>
<proteinExistence type="predicted"/>
<feature type="region of interest" description="Disordered" evidence="1">
    <location>
        <begin position="672"/>
        <end position="714"/>
    </location>
</feature>
<feature type="compositionally biased region" description="Basic and acidic residues" evidence="1">
    <location>
        <begin position="403"/>
        <end position="423"/>
    </location>
</feature>